<evidence type="ECO:0000313" key="1">
    <source>
        <dbReference type="EMBL" id="ETO70948.1"/>
    </source>
</evidence>
<comment type="caution">
    <text evidence="1">The sequence shown here is derived from an EMBL/GenBank/DDBJ whole genome shotgun (WGS) entry which is preliminary data.</text>
</comment>
<protein>
    <submittedName>
        <fullName evidence="1">Uncharacterized protein</fullName>
    </submittedName>
</protein>
<dbReference type="AlphaFoldDB" id="A0A080ZWD7"/>
<name>A0A080ZWD7_PHYNI</name>
<sequence>MFSAIDDEYLTKTTLLVFPYLLASKSGISKEMFNIVYDISMLTTKGISGTISNVMRRRQKRYYYVKALVAVTTEAKQLQDPSFSPPGLPTVKDHLNRNSCFDEETIQEIRLEQPKLCFRLLEAQIAHAKCKILIRIDHSQNFCTRGLTRSENQDESAVILRLVVLLLDKLATPAPVYEFTKNLIDKPERKALAQKLSSALYDVAGSNRSPEAMASECLSVIREIKLSSVRADATTLENCIAVNIAQILKGDMYVKENEYLENGKRIRIVSTSPLEAVHSKLRKLLGRMVSIEVSMRIHDIFLLKHNLKTGAKYKRNPSFAEFDFITLSQAIVYCRDVLPDSSQTEYLYKLLTRQPSQTSIQERLRPGGAQLESIVSGNACTT</sequence>
<gene>
    <name evidence="1" type="ORF">F444_12690</name>
</gene>
<dbReference type="EMBL" id="ANJA01002250">
    <property type="protein sequence ID" value="ETO70948.1"/>
    <property type="molecule type" value="Genomic_DNA"/>
</dbReference>
<organism evidence="1 2">
    <name type="scientific">Phytophthora nicotianae P1976</name>
    <dbReference type="NCBI Taxonomy" id="1317066"/>
    <lineage>
        <taxon>Eukaryota</taxon>
        <taxon>Sar</taxon>
        <taxon>Stramenopiles</taxon>
        <taxon>Oomycota</taxon>
        <taxon>Peronosporomycetes</taxon>
        <taxon>Peronosporales</taxon>
        <taxon>Peronosporaceae</taxon>
        <taxon>Phytophthora</taxon>
    </lineage>
</organism>
<proteinExistence type="predicted"/>
<evidence type="ECO:0000313" key="2">
    <source>
        <dbReference type="Proteomes" id="UP000028582"/>
    </source>
</evidence>
<dbReference type="Proteomes" id="UP000028582">
    <property type="component" value="Unassembled WGS sequence"/>
</dbReference>
<reference evidence="1 2" key="1">
    <citation type="submission" date="2013-11" db="EMBL/GenBank/DDBJ databases">
        <title>The Genome Sequence of Phytophthora parasitica P1976.</title>
        <authorList>
            <consortium name="The Broad Institute Genomics Platform"/>
            <person name="Russ C."/>
            <person name="Tyler B."/>
            <person name="Panabieres F."/>
            <person name="Shan W."/>
            <person name="Tripathy S."/>
            <person name="Grunwald N."/>
            <person name="Machado M."/>
            <person name="Johnson C.S."/>
            <person name="Walker B."/>
            <person name="Young S."/>
            <person name="Zeng Q."/>
            <person name="Gargeya S."/>
            <person name="Fitzgerald M."/>
            <person name="Haas B."/>
            <person name="Abouelleil A."/>
            <person name="Allen A.W."/>
            <person name="Alvarado L."/>
            <person name="Arachchi H.M."/>
            <person name="Berlin A.M."/>
            <person name="Chapman S.B."/>
            <person name="Gainer-Dewar J."/>
            <person name="Goldberg J."/>
            <person name="Griggs A."/>
            <person name="Gujja S."/>
            <person name="Hansen M."/>
            <person name="Howarth C."/>
            <person name="Imamovic A."/>
            <person name="Ireland A."/>
            <person name="Larimer J."/>
            <person name="McCowan C."/>
            <person name="Murphy C."/>
            <person name="Pearson M."/>
            <person name="Poon T.W."/>
            <person name="Priest M."/>
            <person name="Roberts A."/>
            <person name="Saif S."/>
            <person name="Shea T."/>
            <person name="Sisk P."/>
            <person name="Sykes S."/>
            <person name="Wortman J."/>
            <person name="Nusbaum C."/>
            <person name="Birren B."/>
        </authorList>
    </citation>
    <scope>NUCLEOTIDE SEQUENCE [LARGE SCALE GENOMIC DNA]</scope>
    <source>
        <strain evidence="1 2">P1976</strain>
    </source>
</reference>
<accession>A0A080ZWD7</accession>